<dbReference type="PANTHER" id="PTHR43788">
    <property type="entry name" value="DNA2/NAM7 HELICASE FAMILY MEMBER"/>
    <property type="match status" value="1"/>
</dbReference>
<keyword evidence="1" id="KW-0547">Nucleotide-binding</keyword>
<dbReference type="GO" id="GO:0016787">
    <property type="term" value="F:hydrolase activity"/>
    <property type="evidence" value="ECO:0007669"/>
    <property type="project" value="UniProtKB-KW"/>
</dbReference>
<dbReference type="eggNOG" id="COG1112">
    <property type="taxonomic scope" value="Bacteria"/>
</dbReference>
<dbReference type="InterPro" id="IPR027417">
    <property type="entry name" value="P-loop_NTPase"/>
</dbReference>
<keyword evidence="7" id="KW-1185">Reference proteome</keyword>
<dbReference type="Pfam" id="PF13087">
    <property type="entry name" value="AAA_12"/>
    <property type="match status" value="1"/>
</dbReference>
<gene>
    <name evidence="6" type="ordered locus">Sde_2796</name>
</gene>
<dbReference type="HOGENOM" id="CLU_1407854_0_0_6"/>
<feature type="domain" description="DNA2/NAM7 helicase-like C-terminal" evidence="5">
    <location>
        <begin position="124"/>
        <end position="179"/>
    </location>
</feature>
<evidence type="ECO:0000313" key="6">
    <source>
        <dbReference type="EMBL" id="ABD82053.1"/>
    </source>
</evidence>
<dbReference type="PANTHER" id="PTHR43788:SF8">
    <property type="entry name" value="DNA-BINDING PROTEIN SMUBP-2"/>
    <property type="match status" value="1"/>
</dbReference>
<organism evidence="6 7">
    <name type="scientific">Saccharophagus degradans (strain 2-40 / ATCC 43961 / DSM 17024)</name>
    <dbReference type="NCBI Taxonomy" id="203122"/>
    <lineage>
        <taxon>Bacteria</taxon>
        <taxon>Pseudomonadati</taxon>
        <taxon>Pseudomonadota</taxon>
        <taxon>Gammaproteobacteria</taxon>
        <taxon>Cellvibrionales</taxon>
        <taxon>Cellvibrionaceae</taxon>
        <taxon>Saccharophagus</taxon>
    </lineage>
</organism>
<evidence type="ECO:0000256" key="3">
    <source>
        <dbReference type="ARBA" id="ARBA00022806"/>
    </source>
</evidence>
<keyword evidence="4" id="KW-0067">ATP-binding</keyword>
<dbReference type="InterPro" id="IPR050534">
    <property type="entry name" value="Coronavir_polyprotein_1ab"/>
</dbReference>
<sequence>MSRSIAIRCFAFIANLPASHQRQTLLGKRRAAHVAAKPRKFVPLKSFRNYASMLEKTDVAGHAAVGHCLISSPKQDLQGKDLTTTLSLSGDAAGDVQACHYVSTVCRSDNHQVSKLRAALGEQAKVDKFQDQEAPIVFLSMCASDTSESPRGLNFLFDKHRINVAISRAQSLAVVVGNPNIDKTPVSRVDQLK</sequence>
<dbReference type="GO" id="GO:0043139">
    <property type="term" value="F:5'-3' DNA helicase activity"/>
    <property type="evidence" value="ECO:0007669"/>
    <property type="project" value="TreeGrafter"/>
</dbReference>
<keyword evidence="2" id="KW-0378">Hydrolase</keyword>
<name>Q21GX6_SACD2</name>
<evidence type="ECO:0000256" key="1">
    <source>
        <dbReference type="ARBA" id="ARBA00022741"/>
    </source>
</evidence>
<evidence type="ECO:0000256" key="2">
    <source>
        <dbReference type="ARBA" id="ARBA00022801"/>
    </source>
</evidence>
<evidence type="ECO:0000259" key="5">
    <source>
        <dbReference type="Pfam" id="PF13087"/>
    </source>
</evidence>
<dbReference type="InterPro" id="IPR041679">
    <property type="entry name" value="DNA2/NAM7-like_C"/>
</dbReference>
<evidence type="ECO:0000313" key="7">
    <source>
        <dbReference type="Proteomes" id="UP000001947"/>
    </source>
</evidence>
<reference evidence="6 7" key="1">
    <citation type="journal article" date="2008" name="PLoS Genet.">
        <title>Complete genome sequence of the complex carbohydrate-degrading marine bacterium, Saccharophagus degradans strain 2-40 T.</title>
        <authorList>
            <person name="Weiner R.M."/>
            <person name="Taylor L.E.II."/>
            <person name="Henrissat B."/>
            <person name="Hauser L."/>
            <person name="Land M."/>
            <person name="Coutinho P.M."/>
            <person name="Rancurel C."/>
            <person name="Saunders E.H."/>
            <person name="Longmire A.G."/>
            <person name="Zhang H."/>
            <person name="Bayer E.A."/>
            <person name="Gilbert H.J."/>
            <person name="Larimer F."/>
            <person name="Zhulin I.B."/>
            <person name="Ekborg N.A."/>
            <person name="Lamed R."/>
            <person name="Richardson P.M."/>
            <person name="Borovok I."/>
            <person name="Hutcheson S."/>
        </authorList>
    </citation>
    <scope>NUCLEOTIDE SEQUENCE [LARGE SCALE GENOMIC DNA]</scope>
    <source>
        <strain evidence="7">2-40 / ATCC 43961 / DSM 17024</strain>
    </source>
</reference>
<dbReference type="STRING" id="203122.Sde_2796"/>
<proteinExistence type="predicted"/>
<protein>
    <recommendedName>
        <fullName evidence="5">DNA2/NAM7 helicase-like C-terminal domain-containing protein</fullName>
    </recommendedName>
</protein>
<evidence type="ECO:0000256" key="4">
    <source>
        <dbReference type="ARBA" id="ARBA00022840"/>
    </source>
</evidence>
<dbReference type="GO" id="GO:0005524">
    <property type="term" value="F:ATP binding"/>
    <property type="evidence" value="ECO:0007669"/>
    <property type="project" value="UniProtKB-KW"/>
</dbReference>
<accession>Q21GX6</accession>
<dbReference type="Proteomes" id="UP000001947">
    <property type="component" value="Chromosome"/>
</dbReference>
<keyword evidence="3" id="KW-0347">Helicase</keyword>
<dbReference type="KEGG" id="sde:Sde_2796"/>
<dbReference type="AlphaFoldDB" id="Q21GX6"/>
<dbReference type="Gene3D" id="3.40.50.300">
    <property type="entry name" value="P-loop containing nucleotide triphosphate hydrolases"/>
    <property type="match status" value="1"/>
</dbReference>
<dbReference type="EMBL" id="CP000282">
    <property type="protein sequence ID" value="ABD82053.1"/>
    <property type="molecule type" value="Genomic_DNA"/>
</dbReference>